<dbReference type="PROSITE" id="PS00116">
    <property type="entry name" value="DNA_POLYMERASE_B"/>
    <property type="match status" value="1"/>
</dbReference>
<proteinExistence type="inferred from homology"/>
<dbReference type="Pfam" id="PF03104">
    <property type="entry name" value="DNA_pol_B_exo1"/>
    <property type="match status" value="1"/>
</dbReference>
<dbReference type="SUPFAM" id="SSF56672">
    <property type="entry name" value="DNA/RNA polymerases"/>
    <property type="match status" value="1"/>
</dbReference>
<evidence type="ECO:0000313" key="10">
    <source>
        <dbReference type="EMBL" id="SNQ61836.1"/>
    </source>
</evidence>
<dbReference type="PANTHER" id="PTHR10322:SF23">
    <property type="entry name" value="DNA POLYMERASE DELTA CATALYTIC SUBUNIT"/>
    <property type="match status" value="1"/>
</dbReference>
<keyword evidence="11" id="KW-1185">Reference proteome</keyword>
<dbReference type="InterPro" id="IPR042087">
    <property type="entry name" value="DNA_pol_B_thumb"/>
</dbReference>
<keyword evidence="2 7" id="KW-0808">Transferase</keyword>
<dbReference type="InterPro" id="IPR006172">
    <property type="entry name" value="DNA-dir_DNA_pol_B"/>
</dbReference>
<dbReference type="InterPro" id="IPR006134">
    <property type="entry name" value="DNA-dir_DNA_pol_B_multi_dom"/>
</dbReference>
<evidence type="ECO:0000256" key="7">
    <source>
        <dbReference type="RuleBase" id="RU000442"/>
    </source>
</evidence>
<evidence type="ECO:0000256" key="2">
    <source>
        <dbReference type="ARBA" id="ARBA00022679"/>
    </source>
</evidence>
<evidence type="ECO:0000256" key="5">
    <source>
        <dbReference type="ARBA" id="ARBA00023125"/>
    </source>
</evidence>
<dbReference type="Proteomes" id="UP000218615">
    <property type="component" value="Unassembled WGS sequence"/>
</dbReference>
<dbReference type="InterPro" id="IPR017964">
    <property type="entry name" value="DNA-dir_DNA_pol_B_CS"/>
</dbReference>
<dbReference type="GO" id="GO:0003677">
    <property type="term" value="F:DNA binding"/>
    <property type="evidence" value="ECO:0007669"/>
    <property type="project" value="UniProtKB-KW"/>
</dbReference>
<protein>
    <recommendedName>
        <fullName evidence="7">DNA polymerase</fullName>
        <ecNumber evidence="7">2.7.7.7</ecNumber>
    </recommendedName>
</protein>
<comment type="catalytic activity">
    <reaction evidence="6 7">
        <text>DNA(n) + a 2'-deoxyribonucleoside 5'-triphosphate = DNA(n+1) + diphosphate</text>
        <dbReference type="Rhea" id="RHEA:22508"/>
        <dbReference type="Rhea" id="RHEA-COMP:17339"/>
        <dbReference type="Rhea" id="RHEA-COMP:17340"/>
        <dbReference type="ChEBI" id="CHEBI:33019"/>
        <dbReference type="ChEBI" id="CHEBI:61560"/>
        <dbReference type="ChEBI" id="CHEBI:173112"/>
        <dbReference type="EC" id="2.7.7.7"/>
    </reaction>
</comment>
<evidence type="ECO:0000256" key="6">
    <source>
        <dbReference type="ARBA" id="ARBA00049244"/>
    </source>
</evidence>
<keyword evidence="5 7" id="KW-0238">DNA-binding</keyword>
<dbReference type="EMBL" id="FZMP01000196">
    <property type="protein sequence ID" value="SNQ61836.1"/>
    <property type="molecule type" value="Genomic_DNA"/>
</dbReference>
<dbReference type="GO" id="GO:0006261">
    <property type="term" value="P:DNA-templated DNA replication"/>
    <property type="evidence" value="ECO:0007669"/>
    <property type="project" value="TreeGrafter"/>
</dbReference>
<evidence type="ECO:0000256" key="4">
    <source>
        <dbReference type="ARBA" id="ARBA00022932"/>
    </source>
</evidence>
<feature type="domain" description="DNA-directed DNA polymerase family B multifunctional" evidence="8">
    <location>
        <begin position="408"/>
        <end position="852"/>
    </location>
</feature>
<dbReference type="Gene3D" id="1.10.132.60">
    <property type="entry name" value="DNA polymerase family B, C-terminal domain"/>
    <property type="match status" value="1"/>
</dbReference>
<dbReference type="EC" id="2.7.7.7" evidence="7"/>
<comment type="similarity">
    <text evidence="1 7">Belongs to the DNA polymerase type-B family.</text>
</comment>
<evidence type="ECO:0000256" key="3">
    <source>
        <dbReference type="ARBA" id="ARBA00022695"/>
    </source>
</evidence>
<dbReference type="PANTHER" id="PTHR10322">
    <property type="entry name" value="DNA POLYMERASE CATALYTIC SUBUNIT"/>
    <property type="match status" value="1"/>
</dbReference>
<dbReference type="Gene3D" id="3.90.1600.10">
    <property type="entry name" value="Palm domain of DNA polymerase"/>
    <property type="match status" value="1"/>
</dbReference>
<sequence>MVMQRFKETYKGIKSNLTLMNFQILDADYRYSEGKPVVRLFGRDESGNSVCCSVPGFEPYFYAKAAPEMAGIIQARFKEHVKRVEEVRRFEPIGYFKSPVTMLKITLYDPKGVPVIRDDVRKMVDEVYETDILFRNRYLIDNELGGMGWAKVEAPGVSVDPDVISSIKITSRKVEHVDILRNAPLRYLAFDIECLPLNGALPVPEISPIVLVSLAFEPDFKGKKTIVLAGKNTGMDGNVESCGSEERMLKRFFEIIREYDPDILVGYNSNSFDIPYIVERIKALNKKGIKIDPSMGRDGRPAYYRKIGNITRVSVIGRVVADVLPLIRRGFSLKQYTLKNAAKELLGAEKLDIPFLEMETYWNDDGEKLSKFIEYSRRDAELALGFVLKLRLIDKYIALARTSGTLLQDILDGGQTQMVENLLLRKYRMHERVMSAKPTEETSDGRFDEGEELAGGEVLPPKKGLLENIVILDYKSLYPTIMMAHNLCYTTVVVKDRPDDVIKAPSGGEFASRNVMKGIMPAILEELLDSRQATREKMKNANEEDYRVLDATQLALKILLNSFYGYSGYARARLYSLTLASAVTSFGRDNILRTKTLIEDDIKEIILKDGRAFKKDEAQEGEPVALSVVYGDTDSVFVNIHDKNLTLSDAGLIGDKIASTVTESLQKPMELVFDSFARRAIFIAKKRYALLVWEKNAGGIKEKIRVKGMETVRRDWCELTTKTMEKVLELVLKEGKVDDAIELVRNTINSLKSIDPAKDKELFDDLILTRQYTKKVESYKNRQPHITVIEKLRKRGIVANVGDRIPFVILAGNGLFVERAEDPEYAKEKNLPIDVDYYINKQILPPVERILSDFGVTGEMLRGMGERKAQAETKQRSLFEF</sequence>
<dbReference type="Gene3D" id="1.10.287.690">
    <property type="entry name" value="Helix hairpin bin"/>
    <property type="match status" value="1"/>
</dbReference>
<dbReference type="InterPro" id="IPR043502">
    <property type="entry name" value="DNA/RNA_pol_sf"/>
</dbReference>
<evidence type="ECO:0000259" key="8">
    <source>
        <dbReference type="Pfam" id="PF00136"/>
    </source>
</evidence>
<dbReference type="SMART" id="SM00486">
    <property type="entry name" value="POLBc"/>
    <property type="match status" value="1"/>
</dbReference>
<evidence type="ECO:0000259" key="9">
    <source>
        <dbReference type="Pfam" id="PF03104"/>
    </source>
</evidence>
<dbReference type="Gene3D" id="3.30.342.10">
    <property type="entry name" value="DNA Polymerase, chain B, domain 1"/>
    <property type="match status" value="1"/>
</dbReference>
<name>A0A284VRC9_9EURY</name>
<feature type="domain" description="DNA-directed DNA polymerase family B exonuclease" evidence="9">
    <location>
        <begin position="126"/>
        <end position="340"/>
    </location>
</feature>
<evidence type="ECO:0000313" key="11">
    <source>
        <dbReference type="Proteomes" id="UP000218615"/>
    </source>
</evidence>
<reference evidence="11" key="1">
    <citation type="submission" date="2017-06" db="EMBL/GenBank/DDBJ databases">
        <authorList>
            <person name="Cremers G."/>
        </authorList>
    </citation>
    <scope>NUCLEOTIDE SEQUENCE [LARGE SCALE GENOMIC DNA]</scope>
</reference>
<dbReference type="Pfam" id="PF00136">
    <property type="entry name" value="DNA_pol_B"/>
    <property type="match status" value="1"/>
</dbReference>
<organism evidence="10 11">
    <name type="scientific">Candidatus Methanoperedens nitratireducens</name>
    <dbReference type="NCBI Taxonomy" id="1392998"/>
    <lineage>
        <taxon>Archaea</taxon>
        <taxon>Methanobacteriati</taxon>
        <taxon>Methanobacteriota</taxon>
        <taxon>Stenosarchaea group</taxon>
        <taxon>Methanomicrobia</taxon>
        <taxon>Methanosarcinales</taxon>
        <taxon>ANME-2 cluster</taxon>
        <taxon>Candidatus Methanoperedentaceae</taxon>
        <taxon>Candidatus Methanoperedens</taxon>
    </lineage>
</organism>
<dbReference type="SUPFAM" id="SSF53098">
    <property type="entry name" value="Ribonuclease H-like"/>
    <property type="match status" value="1"/>
</dbReference>
<dbReference type="STRING" id="1392998.ANME2D_01518"/>
<dbReference type="InterPro" id="IPR012337">
    <property type="entry name" value="RNaseH-like_sf"/>
</dbReference>
<dbReference type="InterPro" id="IPR023211">
    <property type="entry name" value="DNA_pol_palm_dom_sf"/>
</dbReference>
<keyword evidence="4 7" id="KW-0239">DNA-directed DNA polymerase</keyword>
<keyword evidence="7" id="KW-0235">DNA replication</keyword>
<dbReference type="Gene3D" id="3.30.420.10">
    <property type="entry name" value="Ribonuclease H-like superfamily/Ribonuclease H"/>
    <property type="match status" value="1"/>
</dbReference>
<dbReference type="InterPro" id="IPR036397">
    <property type="entry name" value="RNaseH_sf"/>
</dbReference>
<gene>
    <name evidence="10" type="ORF">MNV_50095</name>
</gene>
<evidence type="ECO:0000256" key="1">
    <source>
        <dbReference type="ARBA" id="ARBA00005755"/>
    </source>
</evidence>
<dbReference type="GO" id="GO:0003887">
    <property type="term" value="F:DNA-directed DNA polymerase activity"/>
    <property type="evidence" value="ECO:0007669"/>
    <property type="project" value="UniProtKB-KW"/>
</dbReference>
<dbReference type="InterPro" id="IPR006133">
    <property type="entry name" value="DNA-dir_DNA_pol_B_exonuc"/>
</dbReference>
<dbReference type="CDD" id="cd05160">
    <property type="entry name" value="DEDDy_DNA_polB_exo"/>
    <property type="match status" value="1"/>
</dbReference>
<dbReference type="PRINTS" id="PR00106">
    <property type="entry name" value="DNAPOLB"/>
</dbReference>
<dbReference type="GO" id="GO:0000166">
    <property type="term" value="F:nucleotide binding"/>
    <property type="evidence" value="ECO:0007669"/>
    <property type="project" value="InterPro"/>
</dbReference>
<accession>A0A284VRC9</accession>
<dbReference type="InterPro" id="IPR050240">
    <property type="entry name" value="DNA_pol_type-B"/>
</dbReference>
<keyword evidence="3 7" id="KW-0548">Nucleotidyltransferase</keyword>
<dbReference type="AlphaFoldDB" id="A0A284VRC9"/>